<dbReference type="AlphaFoldDB" id="A0A699ZLK5"/>
<comment type="caution">
    <text evidence="2">The sequence shown here is derived from an EMBL/GenBank/DDBJ whole genome shotgun (WGS) entry which is preliminary data.</text>
</comment>
<feature type="compositionally biased region" description="Polar residues" evidence="1">
    <location>
        <begin position="7"/>
        <end position="18"/>
    </location>
</feature>
<sequence>MSLWSHGANSLSQYQGHSPTPGPTTRHGVRVTLWPKRVLSSSSSQQPTYQVSGLNSQVSSVVQLAVTHWVWITARPAWSCQACMVGSCVELMVGGVWYGVCRLDTDVDALTLITIPLNREIASVIVTSMQKMSSLIGANILELGPMRPWKGMKETWPLWPASGPGGSVVCSSSSPSQTKHAALLLDVCTP</sequence>
<accession>A0A699ZLK5</accession>
<reference evidence="2 3" key="1">
    <citation type="submission" date="2020-02" db="EMBL/GenBank/DDBJ databases">
        <title>Draft genome sequence of Haematococcus lacustris strain NIES-144.</title>
        <authorList>
            <person name="Morimoto D."/>
            <person name="Nakagawa S."/>
            <person name="Yoshida T."/>
            <person name="Sawayama S."/>
        </authorList>
    </citation>
    <scope>NUCLEOTIDE SEQUENCE [LARGE SCALE GENOMIC DNA]</scope>
    <source>
        <strain evidence="2 3">NIES-144</strain>
    </source>
</reference>
<protein>
    <submittedName>
        <fullName evidence="2">Uncharacterized protein</fullName>
    </submittedName>
</protein>
<dbReference type="EMBL" id="BLLF01001939">
    <property type="protein sequence ID" value="GFH21960.1"/>
    <property type="molecule type" value="Genomic_DNA"/>
</dbReference>
<evidence type="ECO:0000256" key="1">
    <source>
        <dbReference type="SAM" id="MobiDB-lite"/>
    </source>
</evidence>
<evidence type="ECO:0000313" key="2">
    <source>
        <dbReference type="EMBL" id="GFH21960.1"/>
    </source>
</evidence>
<keyword evidence="3" id="KW-1185">Reference proteome</keyword>
<gene>
    <name evidence="2" type="ORF">HaLaN_19351</name>
</gene>
<name>A0A699ZLK5_HAELA</name>
<organism evidence="2 3">
    <name type="scientific">Haematococcus lacustris</name>
    <name type="common">Green alga</name>
    <name type="synonym">Haematococcus pluvialis</name>
    <dbReference type="NCBI Taxonomy" id="44745"/>
    <lineage>
        <taxon>Eukaryota</taxon>
        <taxon>Viridiplantae</taxon>
        <taxon>Chlorophyta</taxon>
        <taxon>core chlorophytes</taxon>
        <taxon>Chlorophyceae</taxon>
        <taxon>CS clade</taxon>
        <taxon>Chlamydomonadales</taxon>
        <taxon>Haematococcaceae</taxon>
        <taxon>Haematococcus</taxon>
    </lineage>
</organism>
<feature type="region of interest" description="Disordered" evidence="1">
    <location>
        <begin position="1"/>
        <end position="27"/>
    </location>
</feature>
<proteinExistence type="predicted"/>
<evidence type="ECO:0000313" key="3">
    <source>
        <dbReference type="Proteomes" id="UP000485058"/>
    </source>
</evidence>
<dbReference type="Proteomes" id="UP000485058">
    <property type="component" value="Unassembled WGS sequence"/>
</dbReference>